<dbReference type="AlphaFoldDB" id="G4HDE5"/>
<accession>G4HDE5</accession>
<protein>
    <submittedName>
        <fullName evidence="1">Uncharacterized protein</fullName>
    </submittedName>
</protein>
<reference evidence="1 2" key="1">
    <citation type="submission" date="2011-09" db="EMBL/GenBank/DDBJ databases">
        <title>The draft genome of Paenibacillus lactis 154.</title>
        <authorList>
            <consortium name="US DOE Joint Genome Institute (JGI-PGF)"/>
            <person name="Lucas S."/>
            <person name="Han J."/>
            <person name="Lapidus A."/>
            <person name="Cheng J.-F."/>
            <person name="Goodwin L."/>
            <person name="Pitluck S."/>
            <person name="Peters L."/>
            <person name="Land M.L."/>
            <person name="Hauser L."/>
            <person name="Siebers A."/>
            <person name="Thelen M."/>
            <person name="Hugenholtz P."/>
            <person name="Allgaier M."/>
            <person name="Woyke T.J."/>
        </authorList>
    </citation>
    <scope>NUCLEOTIDE SEQUENCE [LARGE SCALE GENOMIC DNA]</scope>
    <source>
        <strain evidence="1 2">154</strain>
    </source>
</reference>
<dbReference type="EMBL" id="AGIP01000003">
    <property type="protein sequence ID" value="EHB66071.1"/>
    <property type="molecule type" value="Genomic_DNA"/>
</dbReference>
<name>G4HDE5_9BACL</name>
<sequence length="80" mass="9207">MRTEQHRIQEPVDIKDQVNKYIQGKNGLIGLVIPPCDEPDSRVSSYLKYFSAILVVRLFISSLTDTDSITSSKSPYERRY</sequence>
<dbReference type="Proteomes" id="UP000003891">
    <property type="component" value="Unassembled WGS sequence"/>
</dbReference>
<evidence type="ECO:0000313" key="1">
    <source>
        <dbReference type="EMBL" id="EHB66071.1"/>
    </source>
</evidence>
<evidence type="ECO:0000313" key="2">
    <source>
        <dbReference type="Proteomes" id="UP000003891"/>
    </source>
</evidence>
<gene>
    <name evidence="1" type="ORF">PaelaDRAFT_1998</name>
</gene>
<proteinExistence type="predicted"/>
<organism evidence="1 2">
    <name type="scientific">Paenibacillus lactis 154</name>
    <dbReference type="NCBI Taxonomy" id="743719"/>
    <lineage>
        <taxon>Bacteria</taxon>
        <taxon>Bacillati</taxon>
        <taxon>Bacillota</taxon>
        <taxon>Bacilli</taxon>
        <taxon>Bacillales</taxon>
        <taxon>Paenibacillaceae</taxon>
        <taxon>Paenibacillus</taxon>
    </lineage>
</organism>